<dbReference type="InterPro" id="IPR018303">
    <property type="entry name" value="ATPase_P-typ_P_site"/>
</dbReference>
<dbReference type="Proteomes" id="UP000658131">
    <property type="component" value="Unassembled WGS sequence"/>
</dbReference>
<dbReference type="NCBIfam" id="TIGR01512">
    <property type="entry name" value="ATPase-IB2_Cd"/>
    <property type="match status" value="1"/>
</dbReference>
<feature type="transmembrane region" description="Helical" evidence="9">
    <location>
        <begin position="780"/>
        <end position="798"/>
    </location>
</feature>
<protein>
    <recommendedName>
        <fullName evidence="7">Cd(2+)-exporting ATPase</fullName>
        <ecNumber evidence="7">7.2.2.21</ecNumber>
    </recommendedName>
</protein>
<dbReference type="InterPro" id="IPR023298">
    <property type="entry name" value="ATPase_P-typ_TM_dom_sf"/>
</dbReference>
<evidence type="ECO:0000256" key="10">
    <source>
        <dbReference type="SAM" id="MobiDB-lite"/>
    </source>
</evidence>
<dbReference type="NCBIfam" id="TIGR01494">
    <property type="entry name" value="ATPase_P-type"/>
    <property type="match status" value="1"/>
</dbReference>
<dbReference type="Gene3D" id="3.40.1110.10">
    <property type="entry name" value="Calcium-transporting ATPase, cytoplasmic domain N"/>
    <property type="match status" value="1"/>
</dbReference>
<feature type="transmembrane region" description="Helical" evidence="9">
    <location>
        <begin position="195"/>
        <end position="212"/>
    </location>
</feature>
<proteinExistence type="inferred from homology"/>
<dbReference type="InterPro" id="IPR036412">
    <property type="entry name" value="HAD-like_sf"/>
</dbReference>
<dbReference type="Pfam" id="PF00702">
    <property type="entry name" value="Hydrolase"/>
    <property type="match status" value="1"/>
</dbReference>
<dbReference type="SUPFAM" id="SSF81665">
    <property type="entry name" value="Calcium ATPase, transmembrane domain M"/>
    <property type="match status" value="1"/>
</dbReference>
<evidence type="ECO:0000259" key="11">
    <source>
        <dbReference type="Pfam" id="PF00122"/>
    </source>
</evidence>
<keyword evidence="4 9" id="KW-0812">Transmembrane</keyword>
<comment type="similarity">
    <text evidence="2 9">Belongs to the cation transport ATPase (P-type) (TC 3.A.3) family. Type IB subfamily.</text>
</comment>
<keyword evidence="3" id="KW-0104">Cadmium</keyword>
<comment type="caution">
    <text evidence="12">The sequence shown here is derived from an EMBL/GenBank/DDBJ whole genome shotgun (WGS) entry which is preliminary data.</text>
</comment>
<dbReference type="PROSITE" id="PS01229">
    <property type="entry name" value="COF_2"/>
    <property type="match status" value="1"/>
</dbReference>
<accession>A0ABR7NMJ7</accession>
<keyword evidence="9" id="KW-0547">Nucleotide-binding</keyword>
<sequence length="803" mass="83933">MSNHHTHHEHAHCSGQGCACCAAHHQEQSGERRGHEGHDAAESPHGGGDDDPDHPAARPQGQCPDHEHSHDCCEPGHPHGHEHSHDCCESGHPHGHERSHDCCESGHSHGHERSHDCCESGHPHGHEHSHDCCESGHPHEHSHDCCESGHPHEHSHDCCESGHPHEHEHSHDCCGDGCGCGHSHDEAVTAPGEKAMTLLGAALAVFAFLPAAGAFAPWLMAAGTLLIGYPLFLSGITGLFSGRAFDELGLLTVAVAASLGLAATSPDPFEGTLEALAVTAFFRLGNALEARAVAKSQRDIEALTSIRPDTALRLLPDGSQQSVPAESVAPGSTILLKPGDRVPIDCEVLEGGGFVDLSVITGEPIPAEVRPGSRIPSGGINTDGLLTCRTTASFEDSAASRIIRMVRDSAEQKGSAERFITRFSKIYTPAVVIIAAALALLPPLFGFGSLSMWISRALVFLVASCPCALVISVPLTFFAGVGTASRAGVLVKGTRYLEALAQTDCAAFDKTGTLTLGAPAVSEFIVAPGFSREELLPLAAAAEQNSNHPAARAVLSYAGAPRAEAVSDFTEHPGMGVSLTVGGRKLLCGSARLFEKYGVDRAPLPAANVLLAVDGRAAGAFLLADRPREEAKRALGELRALGVGTIAILTGDAKPAAEAAAAALGIDTVRAGLMPGDKAEQLALLQRSHRSTVFVGDGINDAPVLVRADVGIAMGLGTDTAIESADVVLVRENLTALPAAIRIARRTVRKARENIAFALMVKLAVLLLGAMGLATMWMAVFADVGVSILAILNSLTLLRKENA</sequence>
<evidence type="ECO:0000256" key="2">
    <source>
        <dbReference type="ARBA" id="ARBA00006024"/>
    </source>
</evidence>
<gene>
    <name evidence="12" type="primary">cadA</name>
    <name evidence="12" type="ORF">H8717_14455</name>
</gene>
<reference evidence="12 13" key="1">
    <citation type="submission" date="2020-08" db="EMBL/GenBank/DDBJ databases">
        <title>Genome public.</title>
        <authorList>
            <person name="Liu C."/>
            <person name="Sun Q."/>
        </authorList>
    </citation>
    <scope>NUCLEOTIDE SEQUENCE [LARGE SCALE GENOMIC DNA]</scope>
    <source>
        <strain evidence="12 13">BX1</strain>
    </source>
</reference>
<dbReference type="EC" id="7.2.2.21" evidence="7"/>
<keyword evidence="9" id="KW-0067">ATP-binding</keyword>
<dbReference type="Gene3D" id="2.70.150.10">
    <property type="entry name" value="Calcium-transporting ATPase, cytoplasmic transduction domain A"/>
    <property type="match status" value="1"/>
</dbReference>
<dbReference type="PRINTS" id="PR00120">
    <property type="entry name" value="HATPASE"/>
</dbReference>
<dbReference type="EMBL" id="JACRTB010000038">
    <property type="protein sequence ID" value="MBC8577599.1"/>
    <property type="molecule type" value="Genomic_DNA"/>
</dbReference>
<keyword evidence="9" id="KW-0479">Metal-binding</keyword>
<comment type="subcellular location">
    <subcellularLocation>
        <location evidence="9">Cell membrane</location>
    </subcellularLocation>
    <subcellularLocation>
        <location evidence="1">Membrane</location>
        <topology evidence="1">Multi-pass membrane protein</topology>
    </subcellularLocation>
</comment>
<evidence type="ECO:0000313" key="12">
    <source>
        <dbReference type="EMBL" id="MBC8577599.1"/>
    </source>
</evidence>
<keyword evidence="9" id="KW-1003">Cell membrane</keyword>
<dbReference type="InterPro" id="IPR001757">
    <property type="entry name" value="P_typ_ATPase"/>
</dbReference>
<dbReference type="SUPFAM" id="SSF56784">
    <property type="entry name" value="HAD-like"/>
    <property type="match status" value="1"/>
</dbReference>
<feature type="transmembrane region" description="Helical" evidence="9">
    <location>
        <begin position="218"/>
        <end position="240"/>
    </location>
</feature>
<feature type="domain" description="P-type ATPase A" evidence="11">
    <location>
        <begin position="307"/>
        <end position="406"/>
    </location>
</feature>
<evidence type="ECO:0000256" key="1">
    <source>
        <dbReference type="ARBA" id="ARBA00004141"/>
    </source>
</evidence>
<keyword evidence="13" id="KW-1185">Reference proteome</keyword>
<feature type="transmembrane region" description="Helical" evidence="9">
    <location>
        <begin position="457"/>
        <end position="482"/>
    </location>
</feature>
<evidence type="ECO:0000256" key="7">
    <source>
        <dbReference type="ARBA" id="ARBA00039103"/>
    </source>
</evidence>
<feature type="transmembrane region" description="Helical" evidence="9">
    <location>
        <begin position="426"/>
        <end position="445"/>
    </location>
</feature>
<dbReference type="InterPro" id="IPR023299">
    <property type="entry name" value="ATPase_P-typ_cyto_dom_N"/>
</dbReference>
<evidence type="ECO:0000313" key="13">
    <source>
        <dbReference type="Proteomes" id="UP000658131"/>
    </source>
</evidence>
<dbReference type="InterPro" id="IPR023214">
    <property type="entry name" value="HAD_sf"/>
</dbReference>
<feature type="region of interest" description="Disordered" evidence="10">
    <location>
        <begin position="30"/>
        <end position="63"/>
    </location>
</feature>
<evidence type="ECO:0000256" key="8">
    <source>
        <dbReference type="ARBA" id="ARBA00049338"/>
    </source>
</evidence>
<dbReference type="InterPro" id="IPR027256">
    <property type="entry name" value="P-typ_ATPase_IB"/>
</dbReference>
<dbReference type="PRINTS" id="PR00119">
    <property type="entry name" value="CATATPASE"/>
</dbReference>
<dbReference type="PROSITE" id="PS00154">
    <property type="entry name" value="ATPASE_E1_E2"/>
    <property type="match status" value="1"/>
</dbReference>
<evidence type="ECO:0000256" key="6">
    <source>
        <dbReference type="ARBA" id="ARBA00023136"/>
    </source>
</evidence>
<dbReference type="Gene3D" id="3.40.50.1000">
    <property type="entry name" value="HAD superfamily/HAD-like"/>
    <property type="match status" value="1"/>
</dbReference>
<dbReference type="NCBIfam" id="TIGR01525">
    <property type="entry name" value="ATPase-IB_hvy"/>
    <property type="match status" value="1"/>
</dbReference>
<feature type="transmembrane region" description="Helical" evidence="9">
    <location>
        <begin position="755"/>
        <end position="774"/>
    </location>
</feature>
<dbReference type="SUPFAM" id="SSF81653">
    <property type="entry name" value="Calcium ATPase, transduction domain A"/>
    <property type="match status" value="1"/>
</dbReference>
<evidence type="ECO:0000256" key="5">
    <source>
        <dbReference type="ARBA" id="ARBA00022989"/>
    </source>
</evidence>
<organism evidence="12 13">
    <name type="scientific">Yanshouia hominis</name>
    <dbReference type="NCBI Taxonomy" id="2763673"/>
    <lineage>
        <taxon>Bacteria</taxon>
        <taxon>Bacillati</taxon>
        <taxon>Bacillota</taxon>
        <taxon>Clostridia</taxon>
        <taxon>Eubacteriales</taxon>
        <taxon>Oscillospiraceae</taxon>
        <taxon>Yanshouia</taxon>
    </lineage>
</organism>
<keyword evidence="6 9" id="KW-0472">Membrane</keyword>
<dbReference type="InterPro" id="IPR008250">
    <property type="entry name" value="ATPase_P-typ_transduc_dom_A_sf"/>
</dbReference>
<keyword evidence="5 9" id="KW-1133">Transmembrane helix</keyword>
<comment type="catalytic activity">
    <reaction evidence="8">
        <text>Cd(2+)(in) + ATP + H2O = Cd(2+)(out) + ADP + phosphate + H(+)</text>
        <dbReference type="Rhea" id="RHEA:12132"/>
        <dbReference type="ChEBI" id="CHEBI:15377"/>
        <dbReference type="ChEBI" id="CHEBI:15378"/>
        <dbReference type="ChEBI" id="CHEBI:30616"/>
        <dbReference type="ChEBI" id="CHEBI:43474"/>
        <dbReference type="ChEBI" id="CHEBI:48775"/>
        <dbReference type="ChEBI" id="CHEBI:456216"/>
        <dbReference type="EC" id="7.2.2.21"/>
    </reaction>
</comment>
<dbReference type="Pfam" id="PF00122">
    <property type="entry name" value="E1-E2_ATPase"/>
    <property type="match status" value="1"/>
</dbReference>
<name>A0ABR7NMJ7_9FIRM</name>
<dbReference type="RefSeq" id="WP_262400988.1">
    <property type="nucleotide sequence ID" value="NZ_JACRTB010000038.1"/>
</dbReference>
<evidence type="ECO:0000256" key="4">
    <source>
        <dbReference type="ARBA" id="ARBA00022692"/>
    </source>
</evidence>
<dbReference type="InterPro" id="IPR051014">
    <property type="entry name" value="Cation_Transport_ATPase_IB"/>
</dbReference>
<dbReference type="PANTHER" id="PTHR48085">
    <property type="entry name" value="CADMIUM/ZINC-TRANSPORTING ATPASE HMA2-RELATED"/>
    <property type="match status" value="1"/>
</dbReference>
<dbReference type="PANTHER" id="PTHR48085:SF5">
    <property type="entry name" value="CADMIUM_ZINC-TRANSPORTING ATPASE HMA4-RELATED"/>
    <property type="match status" value="1"/>
</dbReference>
<evidence type="ECO:0000256" key="9">
    <source>
        <dbReference type="RuleBase" id="RU362081"/>
    </source>
</evidence>
<dbReference type="InterPro" id="IPR059000">
    <property type="entry name" value="ATPase_P-type_domA"/>
</dbReference>
<feature type="compositionally biased region" description="Basic and acidic residues" evidence="10">
    <location>
        <begin position="30"/>
        <end position="42"/>
    </location>
</feature>
<evidence type="ECO:0000256" key="3">
    <source>
        <dbReference type="ARBA" id="ARBA00022539"/>
    </source>
</evidence>